<organism evidence="1 2">
    <name type="scientific">Neolentinus lepideus HHB14362 ss-1</name>
    <dbReference type="NCBI Taxonomy" id="1314782"/>
    <lineage>
        <taxon>Eukaryota</taxon>
        <taxon>Fungi</taxon>
        <taxon>Dikarya</taxon>
        <taxon>Basidiomycota</taxon>
        <taxon>Agaricomycotina</taxon>
        <taxon>Agaricomycetes</taxon>
        <taxon>Gloeophyllales</taxon>
        <taxon>Gloeophyllaceae</taxon>
        <taxon>Neolentinus</taxon>
    </lineage>
</organism>
<evidence type="ECO:0000313" key="1">
    <source>
        <dbReference type="EMBL" id="KZT30024.1"/>
    </source>
</evidence>
<sequence>VRVASPIDRLPVELLSMVFLACISPFFMWEHTSTEQFMPLVLSHVCQRWMQCACSTSWLWRTLGVWYPDNTQSGTSLSRPKLMGLSLLMQEYASRAGDLPLCLS</sequence>
<keyword evidence="2" id="KW-1185">Reference proteome</keyword>
<name>A0A165VQD1_9AGAM</name>
<dbReference type="OrthoDB" id="3016965at2759"/>
<dbReference type="InParanoid" id="A0A165VQD1"/>
<protein>
    <submittedName>
        <fullName evidence="1">Uncharacterized protein</fullName>
    </submittedName>
</protein>
<proteinExistence type="predicted"/>
<evidence type="ECO:0000313" key="2">
    <source>
        <dbReference type="Proteomes" id="UP000076761"/>
    </source>
</evidence>
<accession>A0A165VQD1</accession>
<feature type="non-terminal residue" evidence="1">
    <location>
        <position position="104"/>
    </location>
</feature>
<feature type="non-terminal residue" evidence="1">
    <location>
        <position position="1"/>
    </location>
</feature>
<gene>
    <name evidence="1" type="ORF">NEOLEDRAFT_1032647</name>
</gene>
<dbReference type="EMBL" id="KV425552">
    <property type="protein sequence ID" value="KZT30024.1"/>
    <property type="molecule type" value="Genomic_DNA"/>
</dbReference>
<dbReference type="AlphaFoldDB" id="A0A165VQD1"/>
<dbReference type="Proteomes" id="UP000076761">
    <property type="component" value="Unassembled WGS sequence"/>
</dbReference>
<reference evidence="1 2" key="1">
    <citation type="journal article" date="2016" name="Mol. Biol. Evol.">
        <title>Comparative Genomics of Early-Diverging Mushroom-Forming Fungi Provides Insights into the Origins of Lignocellulose Decay Capabilities.</title>
        <authorList>
            <person name="Nagy L.G."/>
            <person name="Riley R."/>
            <person name="Tritt A."/>
            <person name="Adam C."/>
            <person name="Daum C."/>
            <person name="Floudas D."/>
            <person name="Sun H."/>
            <person name="Yadav J.S."/>
            <person name="Pangilinan J."/>
            <person name="Larsson K.H."/>
            <person name="Matsuura K."/>
            <person name="Barry K."/>
            <person name="Labutti K."/>
            <person name="Kuo R."/>
            <person name="Ohm R.A."/>
            <person name="Bhattacharya S.S."/>
            <person name="Shirouzu T."/>
            <person name="Yoshinaga Y."/>
            <person name="Martin F.M."/>
            <person name="Grigoriev I.V."/>
            <person name="Hibbett D.S."/>
        </authorList>
    </citation>
    <scope>NUCLEOTIDE SEQUENCE [LARGE SCALE GENOMIC DNA]</scope>
    <source>
        <strain evidence="1 2">HHB14362 ss-1</strain>
    </source>
</reference>